<dbReference type="Proteomes" id="UP000236664">
    <property type="component" value="Unassembled WGS sequence"/>
</dbReference>
<feature type="region of interest" description="Disordered" evidence="1">
    <location>
        <begin position="1"/>
        <end position="20"/>
    </location>
</feature>
<evidence type="ECO:0000256" key="1">
    <source>
        <dbReference type="SAM" id="MobiDB-lite"/>
    </source>
</evidence>
<dbReference type="AlphaFoldDB" id="A0A2K0UDM9"/>
<dbReference type="EMBL" id="MTQA01000571">
    <property type="protein sequence ID" value="PNP55884.1"/>
    <property type="molecule type" value="Genomic_DNA"/>
</dbReference>
<accession>A0A2K0UDM9</accession>
<proteinExistence type="predicted"/>
<evidence type="ECO:0000313" key="2">
    <source>
        <dbReference type="EMBL" id="PNP55884.1"/>
    </source>
</evidence>
<name>A0A2K0UDM9_GIBNY</name>
<protein>
    <submittedName>
        <fullName evidence="2">Uncharacterized protein</fullName>
    </submittedName>
</protein>
<dbReference type="OrthoDB" id="5088000at2759"/>
<sequence length="108" mass="11833">MVPCTGPVRAGTDLFGTPEINTSNLSPSSFGFSLTTEYRIYTNIVWFFLRRNLKDNGKRLRSRRSGATAAANNGRRPRNPSNVLGSESPTPSPPEQESPYGAALVLEF</sequence>
<evidence type="ECO:0000313" key="3">
    <source>
        <dbReference type="Proteomes" id="UP000236664"/>
    </source>
</evidence>
<organism evidence="2 3">
    <name type="scientific">Gibberella nygamai</name>
    <name type="common">Bean root rot disease fungus</name>
    <name type="synonym">Fusarium nygamai</name>
    <dbReference type="NCBI Taxonomy" id="42673"/>
    <lineage>
        <taxon>Eukaryota</taxon>
        <taxon>Fungi</taxon>
        <taxon>Dikarya</taxon>
        <taxon>Ascomycota</taxon>
        <taxon>Pezizomycotina</taxon>
        <taxon>Sordariomycetes</taxon>
        <taxon>Hypocreomycetidae</taxon>
        <taxon>Hypocreales</taxon>
        <taxon>Nectriaceae</taxon>
        <taxon>Fusarium</taxon>
        <taxon>Fusarium fujikuroi species complex</taxon>
    </lineage>
</organism>
<keyword evidence="3" id="KW-1185">Reference proteome</keyword>
<feature type="region of interest" description="Disordered" evidence="1">
    <location>
        <begin position="58"/>
        <end position="101"/>
    </location>
</feature>
<reference evidence="2 3" key="1">
    <citation type="submission" date="2017-06" db="EMBL/GenBank/DDBJ databases">
        <title>Genome of Fusarium nygamai isolate CS10214.</title>
        <authorList>
            <person name="Gardiner D.M."/>
            <person name="Obanor F."/>
            <person name="Kazan K."/>
        </authorList>
    </citation>
    <scope>NUCLEOTIDE SEQUENCE [LARGE SCALE GENOMIC DNA]</scope>
    <source>
        <strain evidence="2 3">CS10214</strain>
    </source>
</reference>
<comment type="caution">
    <text evidence="2">The sequence shown here is derived from an EMBL/GenBank/DDBJ whole genome shotgun (WGS) entry which is preliminary data.</text>
</comment>
<gene>
    <name evidence="2" type="ORF">FNYG_15413</name>
</gene>